<feature type="transmembrane region" description="Helical" evidence="7">
    <location>
        <begin position="207"/>
        <end position="227"/>
    </location>
</feature>
<dbReference type="PANTHER" id="PTHR33048">
    <property type="entry name" value="PTH11-LIKE INTEGRAL MEMBRANE PROTEIN (AFU_ORTHOLOGUE AFUA_5G11245)"/>
    <property type="match status" value="1"/>
</dbReference>
<dbReference type="RefSeq" id="XP_020119143.1">
    <property type="nucleotide sequence ID" value="XM_020268338.1"/>
</dbReference>
<evidence type="ECO:0000256" key="1">
    <source>
        <dbReference type="ARBA" id="ARBA00004141"/>
    </source>
</evidence>
<evidence type="ECO:0000256" key="3">
    <source>
        <dbReference type="ARBA" id="ARBA00022989"/>
    </source>
</evidence>
<accession>A0A225AD07</accession>
<feature type="transmembrane region" description="Helical" evidence="7">
    <location>
        <begin position="87"/>
        <end position="111"/>
    </location>
</feature>
<dbReference type="GeneID" id="31005296"/>
<evidence type="ECO:0000256" key="4">
    <source>
        <dbReference type="ARBA" id="ARBA00023136"/>
    </source>
</evidence>
<evidence type="ECO:0000256" key="7">
    <source>
        <dbReference type="SAM" id="Phobius"/>
    </source>
</evidence>
<feature type="transmembrane region" description="Helical" evidence="7">
    <location>
        <begin position="177"/>
        <end position="195"/>
    </location>
</feature>
<dbReference type="Proteomes" id="UP000214365">
    <property type="component" value="Unassembled WGS sequence"/>
</dbReference>
<evidence type="ECO:0000313" key="10">
    <source>
        <dbReference type="Proteomes" id="UP000214365"/>
    </source>
</evidence>
<organism evidence="9 10">
    <name type="scientific">Talaromyces atroroseus</name>
    <dbReference type="NCBI Taxonomy" id="1441469"/>
    <lineage>
        <taxon>Eukaryota</taxon>
        <taxon>Fungi</taxon>
        <taxon>Dikarya</taxon>
        <taxon>Ascomycota</taxon>
        <taxon>Pezizomycotina</taxon>
        <taxon>Eurotiomycetes</taxon>
        <taxon>Eurotiomycetidae</taxon>
        <taxon>Eurotiales</taxon>
        <taxon>Trichocomaceae</taxon>
        <taxon>Talaromyces</taxon>
        <taxon>Talaromyces sect. Trachyspermi</taxon>
    </lineage>
</organism>
<proteinExistence type="inferred from homology"/>
<dbReference type="InterPro" id="IPR052337">
    <property type="entry name" value="SAT4-like"/>
</dbReference>
<dbReference type="EMBL" id="LFMY01000008">
    <property type="protein sequence ID" value="OKL59022.1"/>
    <property type="molecule type" value="Genomic_DNA"/>
</dbReference>
<dbReference type="OrthoDB" id="4221184at2759"/>
<keyword evidence="2 7" id="KW-0812">Transmembrane</keyword>
<name>A0A225AD07_TALAT</name>
<protein>
    <recommendedName>
        <fullName evidence="8">Rhodopsin domain-containing protein</fullName>
    </recommendedName>
</protein>
<keyword evidence="3 7" id="KW-1133">Transmembrane helix</keyword>
<evidence type="ECO:0000256" key="5">
    <source>
        <dbReference type="ARBA" id="ARBA00038359"/>
    </source>
</evidence>
<comment type="caution">
    <text evidence="9">The sequence shown here is derived from an EMBL/GenBank/DDBJ whole genome shotgun (WGS) entry which is preliminary data.</text>
</comment>
<reference evidence="9 10" key="1">
    <citation type="submission" date="2015-06" db="EMBL/GenBank/DDBJ databases">
        <title>Talaromyces atroroseus IBT 11181 draft genome.</title>
        <authorList>
            <person name="Rasmussen K.B."/>
            <person name="Rasmussen S."/>
            <person name="Petersen B."/>
            <person name="Sicheritz-Ponten T."/>
            <person name="Mortensen U.H."/>
            <person name="Thrane U."/>
        </authorList>
    </citation>
    <scope>NUCLEOTIDE SEQUENCE [LARGE SCALE GENOMIC DNA]</scope>
    <source>
        <strain evidence="9 10">IBT 11181</strain>
    </source>
</reference>
<keyword evidence="10" id="KW-1185">Reference proteome</keyword>
<comment type="similarity">
    <text evidence="5">Belongs to the SAT4 family.</text>
</comment>
<gene>
    <name evidence="9" type="ORF">UA08_05540</name>
</gene>
<dbReference type="InterPro" id="IPR049326">
    <property type="entry name" value="Rhodopsin_dom_fungi"/>
</dbReference>
<feature type="transmembrane region" description="Helical" evidence="7">
    <location>
        <begin position="123"/>
        <end position="146"/>
    </location>
</feature>
<keyword evidence="4 7" id="KW-0472">Membrane</keyword>
<comment type="subcellular location">
    <subcellularLocation>
        <location evidence="1">Membrane</location>
        <topology evidence="1">Multi-pass membrane protein</topology>
    </subcellularLocation>
</comment>
<dbReference type="GO" id="GO:0016020">
    <property type="term" value="C:membrane"/>
    <property type="evidence" value="ECO:0007669"/>
    <property type="project" value="UniProtKB-SubCell"/>
</dbReference>
<dbReference type="Pfam" id="PF20684">
    <property type="entry name" value="Fung_rhodopsin"/>
    <property type="match status" value="1"/>
</dbReference>
<dbReference type="AlphaFoldDB" id="A0A225AD07"/>
<feature type="transmembrane region" description="Helical" evidence="7">
    <location>
        <begin position="42"/>
        <end position="67"/>
    </location>
</feature>
<sequence length="341" mass="37252">MTNDYRPTLLAVGWTLAALATIAVACRIYCRTVLTNRRGWEDVIMGFAWAGAIATTVLVTLSTRYGFGLHFDEIENPVKQSLATKYTLIPPAISLLSAGAAKISIVMFLVRILGSSVEISYKLVLYIPSIIMIGANVFAMVVLLGYCTPPEKAWIPSIPGHCMSAATLDIGGRAVTVYNAAMDLLCAIFPVFMVWRLNMKTRTKWGLAIVMSGGIVGAIASIVKVVMMSNIKNTADITYSWAPIAIWYMVEHTNGRIQMFAIIIAGSIPTLRPLWKVIRGLQSTSESNISSSDRYNKRFQRPSTGNSSAGAGLYTMALRELDKEPSDLDLNGPTSSRERIL</sequence>
<feature type="transmembrane region" description="Helical" evidence="7">
    <location>
        <begin position="12"/>
        <end position="30"/>
    </location>
</feature>
<evidence type="ECO:0000259" key="8">
    <source>
        <dbReference type="Pfam" id="PF20684"/>
    </source>
</evidence>
<dbReference type="PANTHER" id="PTHR33048:SF47">
    <property type="entry name" value="INTEGRAL MEMBRANE PROTEIN-RELATED"/>
    <property type="match status" value="1"/>
</dbReference>
<feature type="domain" description="Rhodopsin" evidence="8">
    <location>
        <begin position="27"/>
        <end position="276"/>
    </location>
</feature>
<evidence type="ECO:0000256" key="6">
    <source>
        <dbReference type="SAM" id="MobiDB-lite"/>
    </source>
</evidence>
<evidence type="ECO:0000256" key="2">
    <source>
        <dbReference type="ARBA" id="ARBA00022692"/>
    </source>
</evidence>
<dbReference type="PROSITE" id="PS51257">
    <property type="entry name" value="PROKAR_LIPOPROTEIN"/>
    <property type="match status" value="1"/>
</dbReference>
<feature type="region of interest" description="Disordered" evidence="6">
    <location>
        <begin position="287"/>
        <end position="310"/>
    </location>
</feature>
<evidence type="ECO:0000313" key="9">
    <source>
        <dbReference type="EMBL" id="OKL59022.1"/>
    </source>
</evidence>